<comment type="catalytic activity">
    <reaction evidence="1">
        <text>beta-D-ribopyranose = beta-D-ribofuranose</text>
        <dbReference type="Rhea" id="RHEA:25432"/>
        <dbReference type="ChEBI" id="CHEBI:27476"/>
        <dbReference type="ChEBI" id="CHEBI:47002"/>
        <dbReference type="EC" id="5.4.99.62"/>
    </reaction>
</comment>
<evidence type="ECO:0000256" key="1">
    <source>
        <dbReference type="ARBA" id="ARBA00000223"/>
    </source>
</evidence>
<accession>A0A2N5HDY5</accession>
<dbReference type="InterPro" id="IPR050443">
    <property type="entry name" value="RbsD/FucU_mutarotase"/>
</dbReference>
<dbReference type="PANTHER" id="PTHR31690:SF4">
    <property type="entry name" value="FUCOSE MUTAROTASE"/>
    <property type="match status" value="1"/>
</dbReference>
<sequence>MLKGIPKIISPDFMKILLEMGHGDEIILADGNFPAASCAANLIRCDGHGVPEVLEAILKFLPLDTYSDHSVSLMKVVEGDPVVPSIWETYESLIKKYDHHFEEFEMVDRFEFYERAKKAYAIVATGESALYANVILKKGVVTE</sequence>
<dbReference type="SUPFAM" id="SSF102546">
    <property type="entry name" value="RbsD-like"/>
    <property type="match status" value="1"/>
</dbReference>
<dbReference type="InterPro" id="IPR007721">
    <property type="entry name" value="RbsD_FucU"/>
</dbReference>
<dbReference type="PANTHER" id="PTHR31690">
    <property type="entry name" value="FUCOSE MUTAROTASE"/>
    <property type="match status" value="1"/>
</dbReference>
<organism evidence="4 5">
    <name type="scientific">Neobacillus cucumis</name>
    <dbReference type="NCBI Taxonomy" id="1740721"/>
    <lineage>
        <taxon>Bacteria</taxon>
        <taxon>Bacillati</taxon>
        <taxon>Bacillota</taxon>
        <taxon>Bacilli</taxon>
        <taxon>Bacillales</taxon>
        <taxon>Bacillaceae</taxon>
        <taxon>Neobacillus</taxon>
    </lineage>
</organism>
<dbReference type="GO" id="GO:0042806">
    <property type="term" value="F:fucose binding"/>
    <property type="evidence" value="ECO:0007669"/>
    <property type="project" value="TreeGrafter"/>
</dbReference>
<dbReference type="RefSeq" id="WP_101648482.1">
    <property type="nucleotide sequence ID" value="NZ_PGVE01000052.1"/>
</dbReference>
<name>A0A2N5HDY5_9BACI</name>
<protein>
    <submittedName>
        <fullName evidence="4">Fucose isomerase</fullName>
    </submittedName>
</protein>
<evidence type="ECO:0000256" key="2">
    <source>
        <dbReference type="ARBA" id="ARBA00023235"/>
    </source>
</evidence>
<comment type="catalytic activity">
    <reaction evidence="3">
        <text>alpha-L-fucose = beta-L-fucose</text>
        <dbReference type="Rhea" id="RHEA:25580"/>
        <dbReference type="ChEBI" id="CHEBI:42548"/>
        <dbReference type="ChEBI" id="CHEBI:42589"/>
        <dbReference type="EC" id="5.1.3.29"/>
    </reaction>
</comment>
<dbReference type="GO" id="GO:0036373">
    <property type="term" value="F:L-fucose mutarotase activity"/>
    <property type="evidence" value="ECO:0007669"/>
    <property type="project" value="UniProtKB-EC"/>
</dbReference>
<dbReference type="AlphaFoldDB" id="A0A2N5HDY5"/>
<keyword evidence="2 4" id="KW-0413">Isomerase</keyword>
<comment type="caution">
    <text evidence="4">The sequence shown here is derived from an EMBL/GenBank/DDBJ whole genome shotgun (WGS) entry which is preliminary data.</text>
</comment>
<dbReference type="Pfam" id="PF05025">
    <property type="entry name" value="RbsD_FucU"/>
    <property type="match status" value="1"/>
</dbReference>
<dbReference type="GO" id="GO:0062193">
    <property type="term" value="F:D-ribose pyranase activity"/>
    <property type="evidence" value="ECO:0007669"/>
    <property type="project" value="UniProtKB-EC"/>
</dbReference>
<dbReference type="Gene3D" id="3.40.1650.10">
    <property type="entry name" value="RbsD-like domain"/>
    <property type="match status" value="1"/>
</dbReference>
<dbReference type="EMBL" id="PGVE01000052">
    <property type="protein sequence ID" value="PLS03735.1"/>
    <property type="molecule type" value="Genomic_DNA"/>
</dbReference>
<evidence type="ECO:0000313" key="4">
    <source>
        <dbReference type="EMBL" id="PLS03735.1"/>
    </source>
</evidence>
<reference evidence="4 5" key="1">
    <citation type="submission" date="2017-11" db="EMBL/GenBank/DDBJ databases">
        <title>Comparitive Functional Genomics of Dry Heat Resistant strains isolated from the Viking Spacecraft.</title>
        <authorList>
            <person name="Seuylemezian A."/>
            <person name="Cooper K."/>
            <person name="Vaishampayan P."/>
        </authorList>
    </citation>
    <scope>NUCLEOTIDE SEQUENCE [LARGE SCALE GENOMIC DNA]</scope>
    <source>
        <strain evidence="4 5">V32-6</strain>
    </source>
</reference>
<gene>
    <name evidence="4" type="ORF">CVD27_13775</name>
</gene>
<proteinExistence type="predicted"/>
<dbReference type="Proteomes" id="UP000234950">
    <property type="component" value="Unassembled WGS sequence"/>
</dbReference>
<evidence type="ECO:0000256" key="3">
    <source>
        <dbReference type="ARBA" id="ARBA00036324"/>
    </source>
</evidence>
<dbReference type="InterPro" id="IPR023750">
    <property type="entry name" value="RbsD-like_sf"/>
</dbReference>
<evidence type="ECO:0000313" key="5">
    <source>
        <dbReference type="Proteomes" id="UP000234950"/>
    </source>
</evidence>
<dbReference type="OrthoDB" id="9805009at2"/>
<keyword evidence="5" id="KW-1185">Reference proteome</keyword>
<dbReference type="GO" id="GO:0006004">
    <property type="term" value="P:fucose metabolic process"/>
    <property type="evidence" value="ECO:0007669"/>
    <property type="project" value="TreeGrafter"/>
</dbReference>